<gene>
    <name evidence="1" type="primary">PPP1R1B</name>
</gene>
<dbReference type="EMBL" id="HADY01008398">
    <property type="protein sequence ID" value="SBP46883.1"/>
    <property type="molecule type" value="Transcribed_RNA"/>
</dbReference>
<reference evidence="1" key="1">
    <citation type="submission" date="2016-05" db="EMBL/GenBank/DDBJ databases">
        <authorList>
            <person name="Lavstsen T."/>
            <person name="Jespersen J.S."/>
        </authorList>
    </citation>
    <scope>NUCLEOTIDE SEQUENCE</scope>
    <source>
        <tissue evidence="1">Brain</tissue>
    </source>
</reference>
<protein>
    <submittedName>
        <fullName evidence="1">Protein phosphatase 1, regulatory (Inhibitor) subunit 1B</fullName>
    </submittedName>
</protein>
<name>A0A1A7ZWV0_NOTFU</name>
<proteinExistence type="predicted"/>
<evidence type="ECO:0000313" key="1">
    <source>
        <dbReference type="EMBL" id="SBP46883.1"/>
    </source>
</evidence>
<dbReference type="AlphaFoldDB" id="A0A1A7ZWV0"/>
<accession>A0A1A7ZWV0</accession>
<organism evidence="1">
    <name type="scientific">Nothobranchius furzeri</name>
    <name type="common">Turquoise killifish</name>
    <dbReference type="NCBI Taxonomy" id="105023"/>
    <lineage>
        <taxon>Eukaryota</taxon>
        <taxon>Metazoa</taxon>
        <taxon>Chordata</taxon>
        <taxon>Craniata</taxon>
        <taxon>Vertebrata</taxon>
        <taxon>Euteleostomi</taxon>
        <taxon>Actinopterygii</taxon>
        <taxon>Neopterygii</taxon>
        <taxon>Teleostei</taxon>
        <taxon>Neoteleostei</taxon>
        <taxon>Acanthomorphata</taxon>
        <taxon>Ovalentaria</taxon>
        <taxon>Atherinomorphae</taxon>
        <taxon>Cyprinodontiformes</taxon>
        <taxon>Nothobranchiidae</taxon>
        <taxon>Nothobranchius</taxon>
    </lineage>
</organism>
<feature type="non-terminal residue" evidence="1">
    <location>
        <position position="1"/>
    </location>
</feature>
<reference evidence="1" key="2">
    <citation type="submission" date="2016-06" db="EMBL/GenBank/DDBJ databases">
        <title>The genome of a short-lived fish provides insights into sex chromosome evolution and the genetic control of aging.</title>
        <authorList>
            <person name="Reichwald K."/>
            <person name="Felder M."/>
            <person name="Petzold A."/>
            <person name="Koch P."/>
            <person name="Groth M."/>
            <person name="Platzer M."/>
        </authorList>
    </citation>
    <scope>NUCLEOTIDE SEQUENCE</scope>
    <source>
        <tissue evidence="1">Brain</tissue>
    </source>
</reference>
<sequence length="35" mass="3871">TSKCLWVCFHPSSILLPPSLVNTPVFCCHVVPFPT</sequence>